<dbReference type="InterPro" id="IPR049251">
    <property type="entry name" value="DUF6884"/>
</dbReference>
<evidence type="ECO:0000259" key="1">
    <source>
        <dbReference type="Pfam" id="PF21818"/>
    </source>
</evidence>
<proteinExistence type="predicted"/>
<evidence type="ECO:0000313" key="3">
    <source>
        <dbReference type="Proteomes" id="UP001570071"/>
    </source>
</evidence>
<organism evidence="2 3">
    <name type="scientific">Vibrio pomeroyi</name>
    <dbReference type="NCBI Taxonomy" id="198832"/>
    <lineage>
        <taxon>Bacteria</taxon>
        <taxon>Pseudomonadati</taxon>
        <taxon>Pseudomonadota</taxon>
        <taxon>Gammaproteobacteria</taxon>
        <taxon>Vibrionales</taxon>
        <taxon>Vibrionaceae</taxon>
        <taxon>Vibrio</taxon>
    </lineage>
</organism>
<sequence>MSKYNVYLVAASDVQDREQTACEAKELYKSPMFCACKTFVEVQESPWLILSDMHGVLWPDAMIAPYTPSQLSDDERMVRVERALNHDVIANTLISILGMSPPAGTTAANWRKSLMKDTTFTLLGESDSLGMAMTELTLAGAKVNFQHKGIPA</sequence>
<comment type="caution">
    <text evidence="2">The sequence shown here is derived from an EMBL/GenBank/DDBJ whole genome shotgun (WGS) entry which is preliminary data.</text>
</comment>
<dbReference type="Pfam" id="PF21818">
    <property type="entry name" value="DUF6884"/>
    <property type="match status" value="1"/>
</dbReference>
<keyword evidence="3" id="KW-1185">Reference proteome</keyword>
<accession>A0ABV4MRN0</accession>
<dbReference type="RefSeq" id="WP_331284033.1">
    <property type="nucleotide sequence ID" value="NZ_JBFSSG010000001.1"/>
</dbReference>
<dbReference type="Proteomes" id="UP001570071">
    <property type="component" value="Unassembled WGS sequence"/>
</dbReference>
<reference evidence="2 3" key="1">
    <citation type="journal article" date="2024" name="ISME J.">
        <title>Tailless and filamentous prophages are predominant in marine Vibrio.</title>
        <authorList>
            <person name="Steensen K."/>
            <person name="Seneca J."/>
            <person name="Bartlau N."/>
            <person name="Yu X.A."/>
            <person name="Hussain F.A."/>
            <person name="Polz M.F."/>
        </authorList>
    </citation>
    <scope>NUCLEOTIDE SEQUENCE [LARGE SCALE GENOMIC DNA]</scope>
    <source>
        <strain evidence="2 3">10N.239.312.F12</strain>
    </source>
</reference>
<protein>
    <submittedName>
        <fullName evidence="2">DUF6884 domain-containing protein</fullName>
    </submittedName>
</protein>
<evidence type="ECO:0000313" key="2">
    <source>
        <dbReference type="EMBL" id="MEZ8719772.1"/>
    </source>
</evidence>
<name>A0ABV4MRN0_9VIBR</name>
<feature type="domain" description="DUF6884" evidence="1">
    <location>
        <begin position="6"/>
        <end position="77"/>
    </location>
</feature>
<dbReference type="EMBL" id="JBFSSG010000001">
    <property type="protein sequence ID" value="MEZ8719772.1"/>
    <property type="molecule type" value="Genomic_DNA"/>
</dbReference>
<gene>
    <name evidence="2" type="ORF">AB6D66_01745</name>
</gene>